<reference evidence="4" key="3">
    <citation type="submission" date="2017-08" db="EMBL/GenBank/DDBJ databases">
        <title>Trichoderma gamsii strain T6085, whole genome shotgun sequencing project.</title>
        <authorList>
            <person name="Baroncelli R."/>
        </authorList>
    </citation>
    <scope>NUCLEOTIDE SEQUENCE</scope>
    <source>
        <strain evidence="4">T6085</strain>
    </source>
</reference>
<keyword evidence="5" id="KW-1185">Reference proteome</keyword>
<comment type="caution">
    <text evidence="3">The sequence shown here is derived from an EMBL/GenBank/DDBJ whole genome shotgun (WGS) entry which is preliminary data.</text>
</comment>
<protein>
    <recommendedName>
        <fullName evidence="2">Sialidase domain-containing protein</fullName>
    </recommendedName>
</protein>
<evidence type="ECO:0000313" key="5">
    <source>
        <dbReference type="Proteomes" id="UP000054821"/>
    </source>
</evidence>
<dbReference type="PANTHER" id="PTHR38792:SF3">
    <property type="entry name" value="BNR_ASP-BOX REPEAT DOMAIN PROTEIN (AFU_ORTHOLOGUE AFUA_7G06430)-RELATED"/>
    <property type="match status" value="1"/>
</dbReference>
<dbReference type="Proteomes" id="UP000236546">
    <property type="component" value="Unassembled WGS sequence"/>
</dbReference>
<feature type="signal peptide" evidence="1">
    <location>
        <begin position="1"/>
        <end position="18"/>
    </location>
</feature>
<proteinExistence type="predicted"/>
<feature type="domain" description="Sialidase" evidence="2">
    <location>
        <begin position="67"/>
        <end position="268"/>
    </location>
</feature>
<dbReference type="Proteomes" id="UP000054821">
    <property type="component" value="Unassembled WGS sequence"/>
</dbReference>
<dbReference type="InterPro" id="IPR011040">
    <property type="entry name" value="Sialidase"/>
</dbReference>
<evidence type="ECO:0000313" key="3">
    <source>
        <dbReference type="EMBL" id="PNP38767.1"/>
    </source>
</evidence>
<reference evidence="4 5" key="1">
    <citation type="journal article" date="2016" name="Genome Announc.">
        <title>Draft Whole-Genome Sequence of Trichoderma gamsii T6085, a Promising Biocontrol Agent of Fusarium Head Blight on Wheat.</title>
        <authorList>
            <person name="Baroncelli R."/>
            <person name="Zapparata A."/>
            <person name="Piaggeschi G."/>
            <person name="Sarrocco S."/>
            <person name="Vannacci G."/>
        </authorList>
    </citation>
    <scope>NUCLEOTIDE SEQUENCE [LARGE SCALE GENOMIC DNA]</scope>
    <source>
        <strain evidence="4 5">T6085</strain>
    </source>
</reference>
<dbReference type="RefSeq" id="XP_018662081.1">
    <property type="nucleotide sequence ID" value="XM_018804813.1"/>
</dbReference>
<dbReference type="Gene3D" id="2.120.10.10">
    <property type="match status" value="1"/>
</dbReference>
<dbReference type="InterPro" id="IPR036278">
    <property type="entry name" value="Sialidase_sf"/>
</dbReference>
<dbReference type="EMBL" id="MTYH01000099">
    <property type="protein sequence ID" value="PNP38767.1"/>
    <property type="molecule type" value="Genomic_DNA"/>
</dbReference>
<sequence length="363" mass="38695">MFLHKLFSALLIPVGVFGNPVSIEQRSPGNVAQAGSPVVIDTNGIYIRASPLNTGGLIAGYTAHENGQSILRLAESTNGGSSWSFVGEVYRANSTAYDVDNAMPLQLPSGRIVYAYRNHDRTGNTYTYYRITLSYSDDGGKTFLYASTVEQQAATPNTPNGLWEPFLRVARDGSLQCYYSAENNGADQDGYMKRSTDGGLTWSNWIKVSGDNITSRDGMIGVANLDNSGNLIAVFENTESGPFSIDYVLSHDDGNSWGQRARLYTAKNGKNAGAPQVVNVGGTLVTSFMTNEDVAGGGGNGIDGAQMKVVTSTNGGSTWGPTTITGAAGSHWPGLYTLDQTHFLALYTKDGLGAVSQDYQLVN</sequence>
<dbReference type="GeneID" id="29984896"/>
<reference evidence="3 6" key="2">
    <citation type="submission" date="2017-02" db="EMBL/GenBank/DDBJ databases">
        <title>Genomes of Trichoderma spp. with biocontrol activity.</title>
        <authorList>
            <person name="Gardiner D."/>
            <person name="Kazan K."/>
            <person name="Vos C."/>
            <person name="Harvey P."/>
        </authorList>
    </citation>
    <scope>NUCLEOTIDE SEQUENCE [LARGE SCALE GENOMIC DNA]</scope>
    <source>
        <strain evidence="3 6">A5MH</strain>
    </source>
</reference>
<gene>
    <name evidence="4" type="ORF">TGAM01_v201458</name>
    <name evidence="3" type="ORF">TGAMA5MH_09332</name>
</gene>
<evidence type="ECO:0000313" key="4">
    <source>
        <dbReference type="EMBL" id="PON30091.1"/>
    </source>
</evidence>
<evidence type="ECO:0000259" key="2">
    <source>
        <dbReference type="Pfam" id="PF13088"/>
    </source>
</evidence>
<name>A0A0W7VRJ8_9HYPO</name>
<evidence type="ECO:0000313" key="6">
    <source>
        <dbReference type="Proteomes" id="UP000236546"/>
    </source>
</evidence>
<dbReference type="AlphaFoldDB" id="A0A0W7VRJ8"/>
<feature type="chain" id="PRO_5014528224" description="Sialidase domain-containing protein" evidence="1">
    <location>
        <begin position="19"/>
        <end position="363"/>
    </location>
</feature>
<dbReference type="EMBL" id="JPDN02000003">
    <property type="protein sequence ID" value="PON30091.1"/>
    <property type="molecule type" value="Genomic_DNA"/>
</dbReference>
<dbReference type="OrthoDB" id="2739686at2759"/>
<keyword evidence="1" id="KW-0732">Signal</keyword>
<dbReference type="STRING" id="398673.A0A0W7VRJ8"/>
<dbReference type="CDD" id="cd15482">
    <property type="entry name" value="Sialidase_non-viral"/>
    <property type="match status" value="1"/>
</dbReference>
<dbReference type="SUPFAM" id="SSF50939">
    <property type="entry name" value="Sialidases"/>
    <property type="match status" value="1"/>
</dbReference>
<organism evidence="3 6">
    <name type="scientific">Trichoderma gamsii</name>
    <dbReference type="NCBI Taxonomy" id="398673"/>
    <lineage>
        <taxon>Eukaryota</taxon>
        <taxon>Fungi</taxon>
        <taxon>Dikarya</taxon>
        <taxon>Ascomycota</taxon>
        <taxon>Pezizomycotina</taxon>
        <taxon>Sordariomycetes</taxon>
        <taxon>Hypocreomycetidae</taxon>
        <taxon>Hypocreales</taxon>
        <taxon>Hypocreaceae</taxon>
        <taxon>Trichoderma</taxon>
    </lineage>
</organism>
<evidence type="ECO:0000256" key="1">
    <source>
        <dbReference type="SAM" id="SignalP"/>
    </source>
</evidence>
<dbReference type="Pfam" id="PF13088">
    <property type="entry name" value="BNR_2"/>
    <property type="match status" value="1"/>
</dbReference>
<dbReference type="PANTHER" id="PTHR38792">
    <property type="entry name" value="BNR/ASP-BOX REPEAT DOMAIN PROTEIN (AFU_ORTHOLOGUE AFUA_7G06430)-RELATED"/>
    <property type="match status" value="1"/>
</dbReference>
<accession>A0A0W7VRJ8</accession>